<dbReference type="GO" id="GO:0015628">
    <property type="term" value="P:protein secretion by the type II secretion system"/>
    <property type="evidence" value="ECO:0007669"/>
    <property type="project" value="InterPro"/>
</dbReference>
<dbReference type="RefSeq" id="WP_096005419.1">
    <property type="nucleotide sequence ID" value="NZ_NTMR01000017.1"/>
</dbReference>
<evidence type="ECO:0000256" key="8">
    <source>
        <dbReference type="ARBA" id="ARBA00023136"/>
    </source>
</evidence>
<dbReference type="PROSITE" id="PS00409">
    <property type="entry name" value="PROKAR_NTER_METHYL"/>
    <property type="match status" value="1"/>
</dbReference>
<keyword evidence="3" id="KW-1003">Cell membrane</keyword>
<evidence type="ECO:0000256" key="6">
    <source>
        <dbReference type="ARBA" id="ARBA00022692"/>
    </source>
</evidence>
<proteinExistence type="predicted"/>
<dbReference type="Pfam" id="PF07963">
    <property type="entry name" value="N_methyl"/>
    <property type="match status" value="1"/>
</dbReference>
<keyword evidence="7 10" id="KW-1133">Transmembrane helix</keyword>
<evidence type="ECO:0000256" key="2">
    <source>
        <dbReference type="ARBA" id="ARBA00021549"/>
    </source>
</evidence>
<keyword evidence="8 10" id="KW-0472">Membrane</keyword>
<dbReference type="Proteomes" id="UP000242313">
    <property type="component" value="Unassembled WGS sequence"/>
</dbReference>
<comment type="caution">
    <text evidence="11">The sequence shown here is derived from an EMBL/GenBank/DDBJ whole genome shotgun (WGS) entry which is preliminary data.</text>
</comment>
<evidence type="ECO:0000256" key="4">
    <source>
        <dbReference type="ARBA" id="ARBA00022481"/>
    </source>
</evidence>
<evidence type="ECO:0000313" key="12">
    <source>
        <dbReference type="Proteomes" id="UP000242313"/>
    </source>
</evidence>
<comment type="subcellular location">
    <subcellularLocation>
        <location evidence="1">Cell inner membrane</location>
        <topology evidence="1">Single-pass membrane protein</topology>
    </subcellularLocation>
</comment>
<keyword evidence="6 10" id="KW-0812">Transmembrane</keyword>
<evidence type="ECO:0000256" key="5">
    <source>
        <dbReference type="ARBA" id="ARBA00022519"/>
    </source>
</evidence>
<dbReference type="InterPro" id="IPR049875">
    <property type="entry name" value="TypeII_GspH"/>
</dbReference>
<dbReference type="InterPro" id="IPR012902">
    <property type="entry name" value="N_methyl_site"/>
</dbReference>
<dbReference type="NCBIfam" id="TIGR01708">
    <property type="entry name" value="typeII_sec_gspH"/>
    <property type="match status" value="1"/>
</dbReference>
<gene>
    <name evidence="11" type="primary">gspH</name>
    <name evidence="11" type="ORF">CNQ84_13750</name>
</gene>
<evidence type="ECO:0000256" key="3">
    <source>
        <dbReference type="ARBA" id="ARBA00022475"/>
    </source>
</evidence>
<organism evidence="11 12">
    <name type="scientific">Pseudomonas abyssi</name>
    <dbReference type="NCBI Taxonomy" id="170540"/>
    <lineage>
        <taxon>Bacteria</taxon>
        <taxon>Pseudomonadati</taxon>
        <taxon>Pseudomonadota</taxon>
        <taxon>Gammaproteobacteria</taxon>
        <taxon>Pseudomonadales</taxon>
        <taxon>Pseudomonadaceae</taxon>
        <taxon>Pseudomonas</taxon>
    </lineage>
</organism>
<feature type="transmembrane region" description="Helical" evidence="10">
    <location>
        <begin position="12"/>
        <end position="33"/>
    </location>
</feature>
<evidence type="ECO:0000256" key="7">
    <source>
        <dbReference type="ARBA" id="ARBA00022989"/>
    </source>
</evidence>
<dbReference type="EMBL" id="NTMR01000017">
    <property type="protein sequence ID" value="PBK03636.1"/>
    <property type="molecule type" value="Genomic_DNA"/>
</dbReference>
<dbReference type="AlphaFoldDB" id="A0A2A3MFN5"/>
<keyword evidence="12" id="KW-1185">Reference proteome</keyword>
<dbReference type="GO" id="GO:0015627">
    <property type="term" value="C:type II protein secretion system complex"/>
    <property type="evidence" value="ECO:0007669"/>
    <property type="project" value="InterPro"/>
</dbReference>
<dbReference type="NCBIfam" id="TIGR02532">
    <property type="entry name" value="IV_pilin_GFxxxE"/>
    <property type="match status" value="1"/>
</dbReference>
<evidence type="ECO:0000313" key="11">
    <source>
        <dbReference type="EMBL" id="PBK03636.1"/>
    </source>
</evidence>
<evidence type="ECO:0000256" key="1">
    <source>
        <dbReference type="ARBA" id="ARBA00004377"/>
    </source>
</evidence>
<keyword evidence="5" id="KW-0997">Cell inner membrane</keyword>
<protein>
    <recommendedName>
        <fullName evidence="2">Type II secretion system protein H</fullName>
    </recommendedName>
    <alternativeName>
        <fullName evidence="9">General secretion pathway protein H</fullName>
    </alternativeName>
</protein>
<evidence type="ECO:0000256" key="9">
    <source>
        <dbReference type="ARBA" id="ARBA00030775"/>
    </source>
</evidence>
<keyword evidence="4" id="KW-0488">Methylation</keyword>
<evidence type="ECO:0000256" key="10">
    <source>
        <dbReference type="SAM" id="Phobius"/>
    </source>
</evidence>
<accession>A0A2A3MFN5</accession>
<sequence>MISQRNISGFTLIEIMVVMVIIGIAAAAISINMSPDPAENLRQDARELALRLTTAQNEVRLDGRVIAWQALGDGYQFVRGTWTAAPGSVVPVVTTAGELDRFANDEALRPRQWRAGQVDVSPETPLLLTSEWIGAPLQLELRSGEHNVAIVRDGTGSYRVQ</sequence>
<dbReference type="SUPFAM" id="SSF54523">
    <property type="entry name" value="Pili subunits"/>
    <property type="match status" value="1"/>
</dbReference>
<name>A0A2A3MFN5_9PSED</name>
<dbReference type="InterPro" id="IPR002416">
    <property type="entry name" value="T2SS_protein-GspH"/>
</dbReference>
<dbReference type="InterPro" id="IPR045584">
    <property type="entry name" value="Pilin-like"/>
</dbReference>
<reference evidence="11 12" key="1">
    <citation type="submission" date="2017-09" db="EMBL/GenBank/DDBJ databases">
        <title>Pseudomonas abyssi sp. nov. isolated from Abyssopelagic Water.</title>
        <authorList>
            <person name="Wei Y."/>
        </authorList>
    </citation>
    <scope>NUCLEOTIDE SEQUENCE [LARGE SCALE GENOMIC DNA]</scope>
    <source>
        <strain evidence="11 12">MT5</strain>
    </source>
</reference>
<dbReference type="GO" id="GO:0005886">
    <property type="term" value="C:plasma membrane"/>
    <property type="evidence" value="ECO:0007669"/>
    <property type="project" value="UniProtKB-SubCell"/>
</dbReference>
<dbReference type="Gene3D" id="3.30.700.10">
    <property type="entry name" value="Glycoprotein, Type 4 Pilin"/>
    <property type="match status" value="1"/>
</dbReference>
<dbReference type="PRINTS" id="PR00885">
    <property type="entry name" value="BCTERIALGSPH"/>
</dbReference>